<keyword evidence="1" id="KW-0812">Transmembrane</keyword>
<organism evidence="2 3">
    <name type="scientific">Candidatus Harrisonbacteria bacterium RIFCSPHIGHO2_12_FULL_48_16</name>
    <dbReference type="NCBI Taxonomy" id="1798405"/>
    <lineage>
        <taxon>Bacteria</taxon>
        <taxon>Candidatus Harrisoniibacteriota</taxon>
    </lineage>
</organism>
<dbReference type="EMBL" id="MHJH01000008">
    <property type="protein sequence ID" value="OGY64968.1"/>
    <property type="molecule type" value="Genomic_DNA"/>
</dbReference>
<reference evidence="2 3" key="1">
    <citation type="journal article" date="2016" name="Nat. Commun.">
        <title>Thousands of microbial genomes shed light on interconnected biogeochemical processes in an aquifer system.</title>
        <authorList>
            <person name="Anantharaman K."/>
            <person name="Brown C.T."/>
            <person name="Hug L.A."/>
            <person name="Sharon I."/>
            <person name="Castelle C.J."/>
            <person name="Probst A.J."/>
            <person name="Thomas B.C."/>
            <person name="Singh A."/>
            <person name="Wilkins M.J."/>
            <person name="Karaoz U."/>
            <person name="Brodie E.L."/>
            <person name="Williams K.H."/>
            <person name="Hubbard S.S."/>
            <person name="Banfield J.F."/>
        </authorList>
    </citation>
    <scope>NUCLEOTIDE SEQUENCE [LARGE SCALE GENOMIC DNA]</scope>
</reference>
<accession>A0A1G1ZK27</accession>
<feature type="transmembrane region" description="Helical" evidence="1">
    <location>
        <begin position="12"/>
        <end position="33"/>
    </location>
</feature>
<protein>
    <submittedName>
        <fullName evidence="2">Uncharacterized protein</fullName>
    </submittedName>
</protein>
<comment type="caution">
    <text evidence="2">The sequence shown here is derived from an EMBL/GenBank/DDBJ whole genome shotgun (WGS) entry which is preliminary data.</text>
</comment>
<proteinExistence type="predicted"/>
<evidence type="ECO:0000256" key="1">
    <source>
        <dbReference type="SAM" id="Phobius"/>
    </source>
</evidence>
<evidence type="ECO:0000313" key="3">
    <source>
        <dbReference type="Proteomes" id="UP000177174"/>
    </source>
</evidence>
<dbReference type="AlphaFoldDB" id="A0A1G1ZK27"/>
<keyword evidence="1" id="KW-0472">Membrane</keyword>
<name>A0A1G1ZK27_9BACT</name>
<evidence type="ECO:0000313" key="2">
    <source>
        <dbReference type="EMBL" id="OGY64968.1"/>
    </source>
</evidence>
<sequence>MRLKGISSLPTMLLLGGIIIEIAIAIAFLTYYFNVSNFAARLSAEALAAARAGIDDATIKVVLNKNCPDSSCPSPYTLALGDRAVTVTICKDTCAGVGKHQVTAVGSAFAIRRQMVAILEVDPVTGEVKVESLKETAL</sequence>
<gene>
    <name evidence="2" type="ORF">A3E64_01145</name>
</gene>
<keyword evidence="1" id="KW-1133">Transmembrane helix</keyword>
<dbReference type="Proteomes" id="UP000177174">
    <property type="component" value="Unassembled WGS sequence"/>
</dbReference>
<dbReference type="STRING" id="1798405.A3E64_01145"/>